<protein>
    <submittedName>
        <fullName evidence="1">Uncharacterized protein</fullName>
    </submittedName>
</protein>
<dbReference type="EMBL" id="ML976802">
    <property type="protein sequence ID" value="KAF1964150.1"/>
    <property type="molecule type" value="Genomic_DNA"/>
</dbReference>
<name>A0A6A5UII2_9PLEO</name>
<dbReference type="Proteomes" id="UP000800036">
    <property type="component" value="Unassembled WGS sequence"/>
</dbReference>
<organism evidence="1 2">
    <name type="scientific">Bimuria novae-zelandiae CBS 107.79</name>
    <dbReference type="NCBI Taxonomy" id="1447943"/>
    <lineage>
        <taxon>Eukaryota</taxon>
        <taxon>Fungi</taxon>
        <taxon>Dikarya</taxon>
        <taxon>Ascomycota</taxon>
        <taxon>Pezizomycotina</taxon>
        <taxon>Dothideomycetes</taxon>
        <taxon>Pleosporomycetidae</taxon>
        <taxon>Pleosporales</taxon>
        <taxon>Massarineae</taxon>
        <taxon>Didymosphaeriaceae</taxon>
        <taxon>Bimuria</taxon>
    </lineage>
</organism>
<proteinExistence type="predicted"/>
<sequence length="82" mass="8964">MNIIILLVLLLGVPFVFFLAFLALSSCLGNDFRTRVAGITFNPRHASFGSSYARGMQGGAGTGGWEGIEMDELMREDSEDEF</sequence>
<gene>
    <name evidence="1" type="ORF">BU23DRAFT_493624</name>
</gene>
<evidence type="ECO:0000313" key="1">
    <source>
        <dbReference type="EMBL" id="KAF1964150.1"/>
    </source>
</evidence>
<dbReference type="OrthoDB" id="289162at2759"/>
<evidence type="ECO:0000313" key="2">
    <source>
        <dbReference type="Proteomes" id="UP000800036"/>
    </source>
</evidence>
<keyword evidence="2" id="KW-1185">Reference proteome</keyword>
<dbReference type="AlphaFoldDB" id="A0A6A5UII2"/>
<reference evidence="1" key="1">
    <citation type="journal article" date="2020" name="Stud. Mycol.">
        <title>101 Dothideomycetes genomes: a test case for predicting lifestyles and emergence of pathogens.</title>
        <authorList>
            <person name="Haridas S."/>
            <person name="Albert R."/>
            <person name="Binder M."/>
            <person name="Bloem J."/>
            <person name="Labutti K."/>
            <person name="Salamov A."/>
            <person name="Andreopoulos B."/>
            <person name="Baker S."/>
            <person name="Barry K."/>
            <person name="Bills G."/>
            <person name="Bluhm B."/>
            <person name="Cannon C."/>
            <person name="Castanera R."/>
            <person name="Culley D."/>
            <person name="Daum C."/>
            <person name="Ezra D."/>
            <person name="Gonzalez J."/>
            <person name="Henrissat B."/>
            <person name="Kuo A."/>
            <person name="Liang C."/>
            <person name="Lipzen A."/>
            <person name="Lutzoni F."/>
            <person name="Magnuson J."/>
            <person name="Mondo S."/>
            <person name="Nolan M."/>
            <person name="Ohm R."/>
            <person name="Pangilinan J."/>
            <person name="Park H.-J."/>
            <person name="Ramirez L."/>
            <person name="Alfaro M."/>
            <person name="Sun H."/>
            <person name="Tritt A."/>
            <person name="Yoshinaga Y."/>
            <person name="Zwiers L.-H."/>
            <person name="Turgeon B."/>
            <person name="Goodwin S."/>
            <person name="Spatafora J."/>
            <person name="Crous P."/>
            <person name="Grigoriev I."/>
        </authorList>
    </citation>
    <scope>NUCLEOTIDE SEQUENCE</scope>
    <source>
        <strain evidence="1">CBS 107.79</strain>
    </source>
</reference>
<accession>A0A6A5UII2</accession>